<dbReference type="Gene3D" id="3.40.50.1580">
    <property type="entry name" value="Nucleoside phosphorylase domain"/>
    <property type="match status" value="1"/>
</dbReference>
<protein>
    <recommendedName>
        <fullName evidence="1">Nucleoside phosphorylase domain-containing protein</fullName>
    </recommendedName>
</protein>
<dbReference type="STRING" id="1116472.MGMO_7c00380"/>
<gene>
    <name evidence="2" type="ORF">MGMO_7c00380</name>
</gene>
<dbReference type="InterPro" id="IPR035994">
    <property type="entry name" value="Nucleoside_phosphorylase_sf"/>
</dbReference>
<feature type="domain" description="Nucleoside phosphorylase" evidence="1">
    <location>
        <begin position="11"/>
        <end position="116"/>
    </location>
</feature>
<dbReference type="OrthoDB" id="21362at2"/>
<dbReference type="GO" id="GO:0042601">
    <property type="term" value="C:endospore-forming forespore"/>
    <property type="evidence" value="ECO:0007669"/>
    <property type="project" value="TreeGrafter"/>
</dbReference>
<dbReference type="InterPro" id="IPR000845">
    <property type="entry name" value="Nucleoside_phosphorylase_d"/>
</dbReference>
<comment type="caution">
    <text evidence="2">The sequence shown here is derived from an EMBL/GenBank/DDBJ whole genome shotgun (WGS) entry which is preliminary data.</text>
</comment>
<proteinExistence type="predicted"/>
<dbReference type="eggNOG" id="COG0775">
    <property type="taxonomic scope" value="Bacteria"/>
</dbReference>
<dbReference type="EMBL" id="AYLO01000007">
    <property type="protein sequence ID" value="ESS74019.1"/>
    <property type="molecule type" value="Genomic_DNA"/>
</dbReference>
<dbReference type="AlphaFoldDB" id="V5C1Q0"/>
<dbReference type="PATRIC" id="fig|1116472.3.peg.168"/>
<evidence type="ECO:0000313" key="2">
    <source>
        <dbReference type="EMBL" id="ESS74019.1"/>
    </source>
</evidence>
<dbReference type="SUPFAM" id="SSF53167">
    <property type="entry name" value="Purine and uridine phosphorylases"/>
    <property type="match status" value="1"/>
</dbReference>
<keyword evidence="3" id="KW-1185">Reference proteome</keyword>
<organism evidence="2 3">
    <name type="scientific">Methyloglobulus morosus KoM1</name>
    <dbReference type="NCBI Taxonomy" id="1116472"/>
    <lineage>
        <taxon>Bacteria</taxon>
        <taxon>Pseudomonadati</taxon>
        <taxon>Pseudomonadota</taxon>
        <taxon>Gammaproteobacteria</taxon>
        <taxon>Methylococcales</taxon>
        <taxon>Methylococcaceae</taxon>
        <taxon>Methyloglobulus</taxon>
    </lineage>
</organism>
<evidence type="ECO:0000313" key="3">
    <source>
        <dbReference type="Proteomes" id="UP000017842"/>
    </source>
</evidence>
<evidence type="ECO:0000259" key="1">
    <source>
        <dbReference type="Pfam" id="PF01048"/>
    </source>
</evidence>
<dbReference type="InterPro" id="IPR049539">
    <property type="entry name" value="SPL"/>
</dbReference>
<dbReference type="RefSeq" id="WP_023493091.1">
    <property type="nucleotide sequence ID" value="NZ_AYLO01000007.1"/>
</dbReference>
<dbReference type="GO" id="GO:0009116">
    <property type="term" value="P:nucleoside metabolic process"/>
    <property type="evidence" value="ECO:0007669"/>
    <property type="project" value="InterPro"/>
</dbReference>
<dbReference type="Pfam" id="PF01048">
    <property type="entry name" value="PNP_UDP_1"/>
    <property type="match status" value="1"/>
</dbReference>
<sequence>MKADTPPNTFIYTALPCEAKLLIDFYRLKKDTAIHSFDVYTNKALCLTVTGIGKNAMAAAVAYTLAIFSSAKNPVMLNVGIAGHKNYPIGSVYLIDKVTDGDSGRRHFPPLVFTPPCPTHSLKTVARPQLIYPERDLCDMESSAFYETAIRFSSGELIQSLKIVSDNETSSARNIQPKWVTGLIDAQLETIAAILKELARLAALLTKTELSELTDLLSRHHFTENEQMQLKKLLRRWHLVTNEKLPEFAELSTQSGKEFLRGLKQQLSVAKFHL</sequence>
<reference evidence="2 3" key="1">
    <citation type="journal article" date="2013" name="Genome Announc.">
        <title>Draft Genome Sequence of the Methanotrophic Gammaproteobacterium Methyloglobulus morosus DSM 22980 Strain KoM1.</title>
        <authorList>
            <person name="Poehlein A."/>
            <person name="Deutzmann J.S."/>
            <person name="Daniel R."/>
            <person name="Simeonova D.D."/>
        </authorList>
    </citation>
    <scope>NUCLEOTIDE SEQUENCE [LARGE SCALE GENOMIC DNA]</scope>
    <source>
        <strain evidence="2 3">KoM1</strain>
    </source>
</reference>
<name>V5C1Q0_9GAMM</name>
<dbReference type="GO" id="GO:1904047">
    <property type="term" value="F:S-adenosyl-L-methionine binding"/>
    <property type="evidence" value="ECO:0007669"/>
    <property type="project" value="TreeGrafter"/>
</dbReference>
<dbReference type="Proteomes" id="UP000017842">
    <property type="component" value="Unassembled WGS sequence"/>
</dbReference>
<dbReference type="GO" id="GO:0003913">
    <property type="term" value="F:DNA photolyase activity"/>
    <property type="evidence" value="ECO:0007669"/>
    <property type="project" value="TreeGrafter"/>
</dbReference>
<accession>V5C1Q0</accession>
<dbReference type="GO" id="GO:0051539">
    <property type="term" value="F:4 iron, 4 sulfur cluster binding"/>
    <property type="evidence" value="ECO:0007669"/>
    <property type="project" value="TreeGrafter"/>
</dbReference>
<dbReference type="PANTHER" id="PTHR37822:SF2">
    <property type="entry name" value="SPORE PHOTOPRODUCT LYASE"/>
    <property type="match status" value="1"/>
</dbReference>
<dbReference type="PANTHER" id="PTHR37822">
    <property type="entry name" value="SPORE PHOTOPRODUCT LYASE-RELATED"/>
    <property type="match status" value="1"/>
</dbReference>